<dbReference type="InterPro" id="IPR003695">
    <property type="entry name" value="Ppx_GppA_N"/>
</dbReference>
<protein>
    <recommendedName>
        <fullName evidence="1">Ppx/GppA phosphatase N-terminal domain-containing protein</fullName>
    </recommendedName>
</protein>
<dbReference type="Pfam" id="PF02541">
    <property type="entry name" value="Ppx-GppA"/>
    <property type="match status" value="1"/>
</dbReference>
<gene>
    <name evidence="2" type="ORF">H9728_05380</name>
</gene>
<dbReference type="InterPro" id="IPR043129">
    <property type="entry name" value="ATPase_NBD"/>
</dbReference>
<dbReference type="GO" id="GO:0016462">
    <property type="term" value="F:pyrophosphatase activity"/>
    <property type="evidence" value="ECO:0007669"/>
    <property type="project" value="TreeGrafter"/>
</dbReference>
<dbReference type="Proteomes" id="UP000824135">
    <property type="component" value="Unassembled WGS sequence"/>
</dbReference>
<dbReference type="CDD" id="cd24054">
    <property type="entry name" value="ASKHA_NBD_AaPPX-GppA_MtPPX2-like"/>
    <property type="match status" value="1"/>
</dbReference>
<dbReference type="Gene3D" id="3.30.420.150">
    <property type="entry name" value="Exopolyphosphatase. Domain 2"/>
    <property type="match status" value="1"/>
</dbReference>
<dbReference type="AlphaFoldDB" id="A0A9D1Z8Z7"/>
<evidence type="ECO:0000313" key="2">
    <source>
        <dbReference type="EMBL" id="HIY78459.1"/>
    </source>
</evidence>
<dbReference type="Gene3D" id="3.30.420.40">
    <property type="match status" value="1"/>
</dbReference>
<dbReference type="InterPro" id="IPR050273">
    <property type="entry name" value="GppA/Ppx_hydrolase"/>
</dbReference>
<proteinExistence type="predicted"/>
<name>A0A9D1Z8Z7_9FIRM</name>
<dbReference type="PANTHER" id="PTHR30005">
    <property type="entry name" value="EXOPOLYPHOSPHATASE"/>
    <property type="match status" value="1"/>
</dbReference>
<evidence type="ECO:0000259" key="1">
    <source>
        <dbReference type="Pfam" id="PF02541"/>
    </source>
</evidence>
<evidence type="ECO:0000313" key="3">
    <source>
        <dbReference type="Proteomes" id="UP000824135"/>
    </source>
</evidence>
<dbReference type="SUPFAM" id="SSF53067">
    <property type="entry name" value="Actin-like ATPase domain"/>
    <property type="match status" value="2"/>
</dbReference>
<organism evidence="2 3">
    <name type="scientific">Candidatus Borkfalkia excrementavium</name>
    <dbReference type="NCBI Taxonomy" id="2838505"/>
    <lineage>
        <taxon>Bacteria</taxon>
        <taxon>Bacillati</taxon>
        <taxon>Bacillota</taxon>
        <taxon>Clostridia</taxon>
        <taxon>Christensenellales</taxon>
        <taxon>Christensenellaceae</taxon>
        <taxon>Candidatus Borkfalkia</taxon>
    </lineage>
</organism>
<comment type="caution">
    <text evidence="2">The sequence shown here is derived from an EMBL/GenBank/DDBJ whole genome shotgun (WGS) entry which is preliminary data.</text>
</comment>
<reference evidence="2" key="2">
    <citation type="submission" date="2021-04" db="EMBL/GenBank/DDBJ databases">
        <authorList>
            <person name="Gilroy R."/>
        </authorList>
    </citation>
    <scope>NUCLEOTIDE SEQUENCE</scope>
    <source>
        <strain evidence="2">CHK199-9574</strain>
    </source>
</reference>
<accession>A0A9D1Z8Z7</accession>
<dbReference type="PANTHER" id="PTHR30005:SF13">
    <property type="entry name" value="EXOPOLYPHOSPHATASE 2"/>
    <property type="match status" value="1"/>
</dbReference>
<dbReference type="EMBL" id="DXCO01000035">
    <property type="protein sequence ID" value="HIY78459.1"/>
    <property type="molecule type" value="Genomic_DNA"/>
</dbReference>
<sequence length="286" mass="30599">MKISAIDVGSNSVRLLLWADGRTVCKKLKTTRLGEGLSLTGKITKTAIERTADAIADFQREAVGWGAEHLYVFATAAARRAENGSEFVRFVRQRCGIDVDVISGECEAELGLLGALEGKDGGMIDVGGASSEVTVGKGGKIVYASSMDLGAVRLKDLCGDDRRSILEKIENEIHVYGSVPQTDFVAVGGTATSVVALDKKMVVYEPDAVHGSVLDIDRIIGWADRLLSMTQEERIALPGMDPARADILGGGALLLAKIMQYIGLTEIVVSEKDNLEGYVLSKLRDL</sequence>
<reference evidence="2" key="1">
    <citation type="journal article" date="2021" name="PeerJ">
        <title>Extensive microbial diversity within the chicken gut microbiome revealed by metagenomics and culture.</title>
        <authorList>
            <person name="Gilroy R."/>
            <person name="Ravi A."/>
            <person name="Getino M."/>
            <person name="Pursley I."/>
            <person name="Horton D.L."/>
            <person name="Alikhan N.F."/>
            <person name="Baker D."/>
            <person name="Gharbi K."/>
            <person name="Hall N."/>
            <person name="Watson M."/>
            <person name="Adriaenssens E.M."/>
            <person name="Foster-Nyarko E."/>
            <person name="Jarju S."/>
            <person name="Secka A."/>
            <person name="Antonio M."/>
            <person name="Oren A."/>
            <person name="Chaudhuri R.R."/>
            <person name="La Ragione R."/>
            <person name="Hildebrand F."/>
            <person name="Pallen M.J."/>
        </authorList>
    </citation>
    <scope>NUCLEOTIDE SEQUENCE</scope>
    <source>
        <strain evidence="2">CHK199-9574</strain>
    </source>
</reference>
<feature type="domain" description="Ppx/GppA phosphatase N-terminal" evidence="1">
    <location>
        <begin position="23"/>
        <end position="284"/>
    </location>
</feature>